<feature type="compositionally biased region" description="Polar residues" evidence="1">
    <location>
        <begin position="515"/>
        <end position="524"/>
    </location>
</feature>
<feature type="compositionally biased region" description="Polar residues" evidence="1">
    <location>
        <begin position="120"/>
        <end position="145"/>
    </location>
</feature>
<feature type="region of interest" description="Disordered" evidence="1">
    <location>
        <begin position="243"/>
        <end position="277"/>
    </location>
</feature>
<evidence type="ECO:0000313" key="3">
    <source>
        <dbReference type="Proteomes" id="UP000799770"/>
    </source>
</evidence>
<feature type="compositionally biased region" description="Polar residues" evidence="1">
    <location>
        <begin position="40"/>
        <end position="58"/>
    </location>
</feature>
<evidence type="ECO:0000256" key="1">
    <source>
        <dbReference type="SAM" id="MobiDB-lite"/>
    </source>
</evidence>
<proteinExistence type="predicted"/>
<keyword evidence="3" id="KW-1185">Reference proteome</keyword>
<feature type="compositionally biased region" description="Basic and acidic residues" evidence="1">
    <location>
        <begin position="491"/>
        <end position="501"/>
    </location>
</feature>
<gene>
    <name evidence="2" type="ORF">BDV96DRAFT_605148</name>
</gene>
<dbReference type="Proteomes" id="UP000799770">
    <property type="component" value="Unassembled WGS sequence"/>
</dbReference>
<dbReference type="OrthoDB" id="3800245at2759"/>
<feature type="region of interest" description="Disordered" evidence="1">
    <location>
        <begin position="460"/>
        <end position="561"/>
    </location>
</feature>
<evidence type="ECO:0000313" key="2">
    <source>
        <dbReference type="EMBL" id="KAF2109067.1"/>
    </source>
</evidence>
<feature type="region of interest" description="Disordered" evidence="1">
    <location>
        <begin position="346"/>
        <end position="406"/>
    </location>
</feature>
<organism evidence="2 3">
    <name type="scientific">Lophiotrema nucula</name>
    <dbReference type="NCBI Taxonomy" id="690887"/>
    <lineage>
        <taxon>Eukaryota</taxon>
        <taxon>Fungi</taxon>
        <taxon>Dikarya</taxon>
        <taxon>Ascomycota</taxon>
        <taxon>Pezizomycotina</taxon>
        <taxon>Dothideomycetes</taxon>
        <taxon>Pleosporomycetidae</taxon>
        <taxon>Pleosporales</taxon>
        <taxon>Lophiotremataceae</taxon>
        <taxon>Lophiotrema</taxon>
    </lineage>
</organism>
<feature type="compositionally biased region" description="Polar residues" evidence="1">
    <location>
        <begin position="311"/>
        <end position="323"/>
    </location>
</feature>
<protein>
    <submittedName>
        <fullName evidence="2">Uncharacterized protein</fullName>
    </submittedName>
</protein>
<feature type="region of interest" description="Disordered" evidence="1">
    <location>
        <begin position="296"/>
        <end position="323"/>
    </location>
</feature>
<reference evidence="2" key="1">
    <citation type="journal article" date="2020" name="Stud. Mycol.">
        <title>101 Dothideomycetes genomes: a test case for predicting lifestyles and emergence of pathogens.</title>
        <authorList>
            <person name="Haridas S."/>
            <person name="Albert R."/>
            <person name="Binder M."/>
            <person name="Bloem J."/>
            <person name="Labutti K."/>
            <person name="Salamov A."/>
            <person name="Andreopoulos B."/>
            <person name="Baker S."/>
            <person name="Barry K."/>
            <person name="Bills G."/>
            <person name="Bluhm B."/>
            <person name="Cannon C."/>
            <person name="Castanera R."/>
            <person name="Culley D."/>
            <person name="Daum C."/>
            <person name="Ezra D."/>
            <person name="Gonzalez J."/>
            <person name="Henrissat B."/>
            <person name="Kuo A."/>
            <person name="Liang C."/>
            <person name="Lipzen A."/>
            <person name="Lutzoni F."/>
            <person name="Magnuson J."/>
            <person name="Mondo S."/>
            <person name="Nolan M."/>
            <person name="Ohm R."/>
            <person name="Pangilinan J."/>
            <person name="Park H.-J."/>
            <person name="Ramirez L."/>
            <person name="Alfaro M."/>
            <person name="Sun H."/>
            <person name="Tritt A."/>
            <person name="Yoshinaga Y."/>
            <person name="Zwiers L.-H."/>
            <person name="Turgeon B."/>
            <person name="Goodwin S."/>
            <person name="Spatafora J."/>
            <person name="Crous P."/>
            <person name="Grigoriev I."/>
        </authorList>
    </citation>
    <scope>NUCLEOTIDE SEQUENCE</scope>
    <source>
        <strain evidence="2">CBS 627.86</strain>
    </source>
</reference>
<sequence>MARFKGAVVINPFTMKPMARIPGGSKWAIVDDDPLVTPGPNRSVTVASKKSLPRSQVGSVQYSSYEEEVSPRTIAGPSSHYELQPRVSSINEIPAHNVRPSSQESWEVDDVRVADHSSSHKAQPNASHRSQSPVSPLKPISSSRDSPVFSIEPRQWPTPDASPASPLRTPQTAWPRLSFARPKLTRKDTKKLVNPKKPYNPHKEVQKAQAAAGKGGKVSLRQIYRAGSVSDATKIFQAIRHYRSRKKNGKQRQRQRFQFAEPQTILHPNEATQRPLPKLPKELDRLYDLTSLAGDSASVRSQSKGKENQRASEATQVSTSSAEIPFTASASVQGDHSPHIQETFVERAKPLPSGPRLNPAPKPRKLDKALPTLPPPPHPPAKYPAQKPNKKTAKEKKPSASGWIGRKGSQFFNELVDVLDTDKEQRKQQYIKTKISQPQPMMAIDSRTVNVAKESGGVGGPAAAISLPVSNGIALRPKPRKERNVIKKPPPRPDRPAKSSIDDDPFQSYPVMSPYVQTQSQGRAHQQPKRSPRAGSLFPAPLFSTRPSDRPRNRSIVTEPV</sequence>
<feature type="compositionally biased region" description="Basic residues" evidence="1">
    <location>
        <begin position="243"/>
        <end position="255"/>
    </location>
</feature>
<feature type="compositionally biased region" description="Pro residues" evidence="1">
    <location>
        <begin position="372"/>
        <end position="382"/>
    </location>
</feature>
<dbReference type="EMBL" id="ML977344">
    <property type="protein sequence ID" value="KAF2109067.1"/>
    <property type="molecule type" value="Genomic_DNA"/>
</dbReference>
<feature type="region of interest" description="Disordered" evidence="1">
    <location>
        <begin position="113"/>
        <end position="213"/>
    </location>
</feature>
<name>A0A6A5YRL3_9PLEO</name>
<feature type="region of interest" description="Disordered" evidence="1">
    <location>
        <begin position="32"/>
        <end position="85"/>
    </location>
</feature>
<accession>A0A6A5YRL3</accession>
<dbReference type="AlphaFoldDB" id="A0A6A5YRL3"/>